<sequence length="903" mass="101650">MFKHFILTLAGSMLLSLASFSQSSSTAESAGGFAGHNRWSREKVNLWYAKQGWLAGCNYTPAYAINQLEFWQAETFDLAAIDRELGWAEALGMNTMRVFLHDLAWKQDVRGFKQRIDAFLGVCHKHRIRPIFVFFDDCWNPDATIGLQPAPKPGTHNSGWLRSPSRAVHDDPGQWAYLKEYVQDILRTFRNDRRILMWDLYNEPGNSDYGLKSLPLLKSVFRWAREIGPSQPLTVCMFEFYPEMTAYSFALSDVISYHNYGNLDNHRAMTDSLKNYGRPLFCTEYMARTLGSTFQTIMPHLKAENIAAINWGFVDGKTQTKYQWGEVIADGSDPELWFHDVLKKDGTPYRQQEADLIKALTERKDARRKTPRTFHVSKKGAFSTIQSAASLAGPGDTVMVHEGTYWEYVDPRNAGSAKSRITYKAAPGEKVVIKGSEIVKGWKRSADGSGYLLTLPNSYFGRFNPYADEIRGDWYDGKGWKQHTGAVYRNGRWLMECRSRSELPGKPDQWYAEVDRDSTRIWANFGTADPAGEMVEINVRRSCFYPSRTGVNYITVSGFAMMHAATNWSPPTAEQVGLIGTNWSKGWVIENCDVSYSKCAGITLGKYGDGYDNTSANSAEGYVETVKRALDHGWNKETVGGHTVRNNTVSFCEQGGIVGSLGCSFSTVSGNTIHDIHRERLFSGAEQAAIKFHGAVDVVISGNTIYNNNRGIWLDWMAQGTRITGNKLYGNDDWDIYFEVDHGPVLVDNNVMLSKNSQRVWSQGVAYVHNLIAGKFEVWPYDDRETPVLKPHGTEIFGLRDNPSGDVQLYNNVFSGKDCNLEEFDNTKYPCRLSGNVYERGAVASRLEKPIGDLKLTSSAQLGRTVVTRQGFEGPDGKPIVFDRDFYGKKRKGLPVAGPYQRE</sequence>
<keyword evidence="9" id="KW-1185">Reference proteome</keyword>
<dbReference type="SUPFAM" id="SSF51126">
    <property type="entry name" value="Pectin lyase-like"/>
    <property type="match status" value="1"/>
</dbReference>
<feature type="domain" description="Right handed beta helix" evidence="6">
    <location>
        <begin position="642"/>
        <end position="751"/>
    </location>
</feature>
<evidence type="ECO:0000256" key="2">
    <source>
        <dbReference type="ARBA" id="ARBA00022525"/>
    </source>
</evidence>
<evidence type="ECO:0000256" key="4">
    <source>
        <dbReference type="SAM" id="SignalP"/>
    </source>
</evidence>
<dbReference type="PANTHER" id="PTHR40088:SF2">
    <property type="entry name" value="SECRETED SUGAR HYDROLASE"/>
    <property type="match status" value="1"/>
</dbReference>
<evidence type="ECO:0000259" key="6">
    <source>
        <dbReference type="Pfam" id="PF13229"/>
    </source>
</evidence>
<evidence type="ECO:0000259" key="7">
    <source>
        <dbReference type="Pfam" id="PF21258"/>
    </source>
</evidence>
<evidence type="ECO:0000256" key="1">
    <source>
        <dbReference type="ARBA" id="ARBA00004613"/>
    </source>
</evidence>
<dbReference type="InterPro" id="IPR006626">
    <property type="entry name" value="PbH1"/>
</dbReference>
<dbReference type="SMART" id="SM00710">
    <property type="entry name" value="PbH1"/>
    <property type="match status" value="5"/>
</dbReference>
<accession>A0A1G7IH88</accession>
<comment type="subcellular location">
    <subcellularLocation>
        <location evidence="1">Secreted</location>
    </subcellularLocation>
</comment>
<dbReference type="InterPro" id="IPR017853">
    <property type="entry name" value="GH"/>
</dbReference>
<keyword evidence="3 4" id="KW-0732">Signal</keyword>
<proteinExistence type="predicted"/>
<feature type="signal peptide" evidence="4">
    <location>
        <begin position="1"/>
        <end position="21"/>
    </location>
</feature>
<feature type="chain" id="PRO_5011666593" evidence="4">
    <location>
        <begin position="22"/>
        <end position="903"/>
    </location>
</feature>
<dbReference type="InterPro" id="IPR049169">
    <property type="entry name" value="Glyco_hydro_120_ins"/>
</dbReference>
<name>A0A1G7IH88_9SPHI</name>
<dbReference type="PANTHER" id="PTHR40088">
    <property type="entry name" value="PECTATE LYASE (EUROFUNG)"/>
    <property type="match status" value="1"/>
</dbReference>
<feature type="domain" description="Glycoside hydrolase 120 insertion" evidence="7">
    <location>
        <begin position="439"/>
        <end position="503"/>
    </location>
</feature>
<organism evidence="8 9">
    <name type="scientific">Mucilaginibacter pineti</name>
    <dbReference type="NCBI Taxonomy" id="1391627"/>
    <lineage>
        <taxon>Bacteria</taxon>
        <taxon>Pseudomonadati</taxon>
        <taxon>Bacteroidota</taxon>
        <taxon>Sphingobacteriia</taxon>
        <taxon>Sphingobacteriales</taxon>
        <taxon>Sphingobacteriaceae</taxon>
        <taxon>Mucilaginibacter</taxon>
    </lineage>
</organism>
<dbReference type="Pfam" id="PF13229">
    <property type="entry name" value="Beta_helix"/>
    <property type="match status" value="1"/>
</dbReference>
<dbReference type="Gene3D" id="2.160.20.10">
    <property type="entry name" value="Single-stranded right-handed beta-helix, Pectin lyase-like"/>
    <property type="match status" value="2"/>
</dbReference>
<protein>
    <submittedName>
        <fullName evidence="8">Parallel beta-helix repeat (Two copies)</fullName>
    </submittedName>
</protein>
<dbReference type="GO" id="GO:0005975">
    <property type="term" value="P:carbohydrate metabolic process"/>
    <property type="evidence" value="ECO:0007669"/>
    <property type="project" value="InterPro"/>
</dbReference>
<dbReference type="GO" id="GO:0016837">
    <property type="term" value="F:carbon-oxygen lyase activity, acting on polysaccharides"/>
    <property type="evidence" value="ECO:0007669"/>
    <property type="project" value="TreeGrafter"/>
</dbReference>
<dbReference type="InterPro" id="IPR006103">
    <property type="entry name" value="Glyco_hydro_2_cat"/>
</dbReference>
<dbReference type="Gene3D" id="3.20.20.80">
    <property type="entry name" value="Glycosidases"/>
    <property type="match status" value="1"/>
</dbReference>
<dbReference type="InterPro" id="IPR039448">
    <property type="entry name" value="Beta_helix"/>
</dbReference>
<evidence type="ECO:0000313" key="9">
    <source>
        <dbReference type="Proteomes" id="UP000199072"/>
    </source>
</evidence>
<gene>
    <name evidence="8" type="ORF">SAMN05216464_11332</name>
</gene>
<reference evidence="8 9" key="1">
    <citation type="submission" date="2016-10" db="EMBL/GenBank/DDBJ databases">
        <authorList>
            <person name="de Groot N.N."/>
        </authorList>
    </citation>
    <scope>NUCLEOTIDE SEQUENCE [LARGE SCALE GENOMIC DNA]</scope>
    <source>
        <strain evidence="8 9">47C3B</strain>
    </source>
</reference>
<evidence type="ECO:0000259" key="5">
    <source>
        <dbReference type="Pfam" id="PF02836"/>
    </source>
</evidence>
<dbReference type="AlphaFoldDB" id="A0A1G7IH88"/>
<dbReference type="Proteomes" id="UP000199072">
    <property type="component" value="Unassembled WGS sequence"/>
</dbReference>
<dbReference type="GO" id="GO:0004553">
    <property type="term" value="F:hydrolase activity, hydrolyzing O-glycosyl compounds"/>
    <property type="evidence" value="ECO:0007669"/>
    <property type="project" value="InterPro"/>
</dbReference>
<feature type="domain" description="Glycoside hydrolase family 2 catalytic" evidence="5">
    <location>
        <begin position="169"/>
        <end position="293"/>
    </location>
</feature>
<dbReference type="RefSeq" id="WP_205411341.1">
    <property type="nucleotide sequence ID" value="NZ_FNAI01000013.1"/>
</dbReference>
<dbReference type="Pfam" id="PF21258">
    <property type="entry name" value="Glyco_hydro_120_ins"/>
    <property type="match status" value="1"/>
</dbReference>
<keyword evidence="2" id="KW-0964">Secreted</keyword>
<dbReference type="STRING" id="1391627.SAMN05216464_11332"/>
<evidence type="ECO:0000313" key="8">
    <source>
        <dbReference type="EMBL" id="SDF12110.1"/>
    </source>
</evidence>
<dbReference type="GO" id="GO:0005576">
    <property type="term" value="C:extracellular region"/>
    <property type="evidence" value="ECO:0007669"/>
    <property type="project" value="UniProtKB-SubCell"/>
</dbReference>
<dbReference type="InterPro" id="IPR052052">
    <property type="entry name" value="Polysaccharide_Lyase_9"/>
</dbReference>
<dbReference type="SUPFAM" id="SSF51445">
    <property type="entry name" value="(Trans)glycosidases"/>
    <property type="match status" value="1"/>
</dbReference>
<dbReference type="InterPro" id="IPR011050">
    <property type="entry name" value="Pectin_lyase_fold/virulence"/>
</dbReference>
<dbReference type="Pfam" id="PF02836">
    <property type="entry name" value="Glyco_hydro_2_C"/>
    <property type="match status" value="1"/>
</dbReference>
<dbReference type="InterPro" id="IPR012334">
    <property type="entry name" value="Pectin_lyas_fold"/>
</dbReference>
<evidence type="ECO:0000256" key="3">
    <source>
        <dbReference type="ARBA" id="ARBA00022729"/>
    </source>
</evidence>
<dbReference type="EMBL" id="FNAI01000013">
    <property type="protein sequence ID" value="SDF12110.1"/>
    <property type="molecule type" value="Genomic_DNA"/>
</dbReference>